<feature type="transmembrane region" description="Helical" evidence="8">
    <location>
        <begin position="720"/>
        <end position="740"/>
    </location>
</feature>
<dbReference type="AlphaFoldDB" id="A0A3S0LPE4"/>
<sequence>MNRQLLLSCRLCLSTFSAHYRQSPLQAGSILIGIILAVTLLIGVRATNESAIASYSDVTELLSQQAHYSIVPIVGSKRLDESLYFDLRTQGFSNALAVVQGILTDQDNRRWLVQGSDLIAALTALSSNVKHENKTNSKTNSSKSNHTEADLQASRPTLLKNELPLAALIGGAPMVLMSQDQAKQFTTENPFTLNGVMLEVIGVDDTMNLGNRLLMDISLAQTILGRQGSLSYIALFGDITKQRGLIEALIEGHGELNERDGGESMTALTDSFHLNLSAMSLLAFVVGLFIAYNGVRYSLLKRQRLLTQLQQQGIAKAPLMQALCFELMLLVIVGSVLGFVLGLQLSHWLQPMVSVTLEQLYGANILPGRWQWSWLLQAMLLTFIAALLACASLLIDLIRQPLGRNSNAFCRVRSAAKTQKIQIITASLLALFAAILMPLSQDYRVTMSLLGLVVIAIPLSLPWCLARLVSWLNLIAPKGLIGYQIAETKELLPPLSLAMMAMLLALTANISMNTLVGSFELTLKNWLDARLHAELYLRPGDTQMQEVIADLEDNPKIDSVYKQWNLLSKVSNHPTYLLTRDPVSIKRTTVLKSAIDDLWPDFFAGKHLLMSEPLALKLGLELGDWVTIAALDDASFTLGGIYFDYGNPYGEIILAPVIWQNSGFSDTPTSLGLATSEDIDTLKLELQQRFSLSDSQIYSQERIKRQAIAMFKRTFSITQVLNSLTLLVAAVGLFSASFLLTQARMAPMARLYCLGVSRRQLGFMVFSQMWLIVLLTCLVALPTGAILGYLLINKITLQAFGWTIHMVWDWHAYGQVVLLALLATTIAIALPLFKLIRKPLISSLQSDLL</sequence>
<feature type="transmembrane region" description="Helical" evidence="8">
    <location>
        <begin position="374"/>
        <end position="395"/>
    </location>
</feature>
<dbReference type="Proteomes" id="UP000267448">
    <property type="component" value="Unassembled WGS sequence"/>
</dbReference>
<evidence type="ECO:0000256" key="7">
    <source>
        <dbReference type="SAM" id="MobiDB-lite"/>
    </source>
</evidence>
<dbReference type="RefSeq" id="WP_126519315.1">
    <property type="nucleotide sequence ID" value="NZ_RXNU01000002.1"/>
</dbReference>
<feature type="transmembrane region" description="Helical" evidence="8">
    <location>
        <begin position="323"/>
        <end position="345"/>
    </location>
</feature>
<evidence type="ECO:0000256" key="5">
    <source>
        <dbReference type="ARBA" id="ARBA00022989"/>
    </source>
</evidence>
<feature type="transmembrane region" description="Helical" evidence="8">
    <location>
        <begin position="445"/>
        <end position="470"/>
    </location>
</feature>
<evidence type="ECO:0000313" key="10">
    <source>
        <dbReference type="EMBL" id="RTR40247.1"/>
    </source>
</evidence>
<protein>
    <submittedName>
        <fullName evidence="10">ABC transporter permease</fullName>
    </submittedName>
</protein>
<evidence type="ECO:0000256" key="2">
    <source>
        <dbReference type="ARBA" id="ARBA00005236"/>
    </source>
</evidence>
<reference evidence="10 11" key="1">
    <citation type="submission" date="2018-12" db="EMBL/GenBank/DDBJ databases">
        <authorList>
            <person name="Yu L."/>
        </authorList>
    </citation>
    <scope>NUCLEOTIDE SEQUENCE [LARGE SCALE GENOMIC DNA]</scope>
    <source>
        <strain evidence="10 11">HAW-EB2</strain>
    </source>
</reference>
<dbReference type="PANTHER" id="PTHR30489">
    <property type="entry name" value="LIPOPROTEIN-RELEASING SYSTEM TRANSMEMBRANE PROTEIN LOLE"/>
    <property type="match status" value="1"/>
</dbReference>
<dbReference type="Pfam" id="PF02687">
    <property type="entry name" value="FtsX"/>
    <property type="match status" value="2"/>
</dbReference>
<feature type="domain" description="ABC3 transporter permease C-terminal" evidence="9">
    <location>
        <begin position="723"/>
        <end position="839"/>
    </location>
</feature>
<organism evidence="10 11">
    <name type="scientific">Shewanella canadensis</name>
    <dbReference type="NCBI Taxonomy" id="271096"/>
    <lineage>
        <taxon>Bacteria</taxon>
        <taxon>Pseudomonadati</taxon>
        <taxon>Pseudomonadota</taxon>
        <taxon>Gammaproteobacteria</taxon>
        <taxon>Alteromonadales</taxon>
        <taxon>Shewanellaceae</taxon>
        <taxon>Shewanella</taxon>
    </lineage>
</organism>
<feature type="transmembrane region" description="Helical" evidence="8">
    <location>
        <begin position="421"/>
        <end position="439"/>
    </location>
</feature>
<evidence type="ECO:0000259" key="9">
    <source>
        <dbReference type="Pfam" id="PF02687"/>
    </source>
</evidence>
<dbReference type="OrthoDB" id="343744at2"/>
<evidence type="ECO:0000256" key="6">
    <source>
        <dbReference type="ARBA" id="ARBA00023136"/>
    </source>
</evidence>
<dbReference type="PANTHER" id="PTHR30489:SF0">
    <property type="entry name" value="LIPOPROTEIN-RELEASING SYSTEM TRANSMEMBRANE PROTEIN LOLE"/>
    <property type="match status" value="1"/>
</dbReference>
<comment type="subcellular location">
    <subcellularLocation>
        <location evidence="1">Cell membrane</location>
        <topology evidence="1">Multi-pass membrane protein</topology>
    </subcellularLocation>
</comment>
<keyword evidence="6 8" id="KW-0472">Membrane</keyword>
<feature type="transmembrane region" description="Helical" evidence="8">
    <location>
        <begin position="761"/>
        <end position="792"/>
    </location>
</feature>
<gene>
    <name evidence="10" type="ORF">EKG38_05910</name>
</gene>
<feature type="transmembrane region" description="Helical" evidence="8">
    <location>
        <begin position="27"/>
        <end position="44"/>
    </location>
</feature>
<keyword evidence="4 8" id="KW-0812">Transmembrane</keyword>
<comment type="caution">
    <text evidence="10">The sequence shown here is derived from an EMBL/GenBank/DDBJ whole genome shotgun (WGS) entry which is preliminary data.</text>
</comment>
<feature type="domain" description="ABC3 transporter permease C-terminal" evidence="9">
    <location>
        <begin position="278"/>
        <end position="401"/>
    </location>
</feature>
<dbReference type="InterPro" id="IPR003838">
    <property type="entry name" value="ABC3_permease_C"/>
</dbReference>
<evidence type="ECO:0000313" key="11">
    <source>
        <dbReference type="Proteomes" id="UP000267448"/>
    </source>
</evidence>
<keyword evidence="5 8" id="KW-1133">Transmembrane helix</keyword>
<keyword evidence="3" id="KW-1003">Cell membrane</keyword>
<feature type="transmembrane region" description="Helical" evidence="8">
    <location>
        <begin position="812"/>
        <end position="833"/>
    </location>
</feature>
<dbReference type="InterPro" id="IPR051447">
    <property type="entry name" value="Lipoprotein-release_system"/>
</dbReference>
<feature type="transmembrane region" description="Helical" evidence="8">
    <location>
        <begin position="491"/>
        <end position="512"/>
    </location>
</feature>
<dbReference type="GO" id="GO:0044874">
    <property type="term" value="P:lipoprotein localization to outer membrane"/>
    <property type="evidence" value="ECO:0007669"/>
    <property type="project" value="TreeGrafter"/>
</dbReference>
<evidence type="ECO:0000256" key="4">
    <source>
        <dbReference type="ARBA" id="ARBA00022692"/>
    </source>
</evidence>
<evidence type="ECO:0000256" key="3">
    <source>
        <dbReference type="ARBA" id="ARBA00022475"/>
    </source>
</evidence>
<keyword evidence="11" id="KW-1185">Reference proteome</keyword>
<name>A0A3S0LPE4_9GAMM</name>
<feature type="transmembrane region" description="Helical" evidence="8">
    <location>
        <begin position="272"/>
        <end position="295"/>
    </location>
</feature>
<feature type="region of interest" description="Disordered" evidence="7">
    <location>
        <begin position="130"/>
        <end position="152"/>
    </location>
</feature>
<dbReference type="EMBL" id="RXNU01000002">
    <property type="protein sequence ID" value="RTR40247.1"/>
    <property type="molecule type" value="Genomic_DNA"/>
</dbReference>
<evidence type="ECO:0000256" key="1">
    <source>
        <dbReference type="ARBA" id="ARBA00004651"/>
    </source>
</evidence>
<accession>A0A3S0LPE4</accession>
<evidence type="ECO:0000256" key="8">
    <source>
        <dbReference type="SAM" id="Phobius"/>
    </source>
</evidence>
<comment type="similarity">
    <text evidence="2">Belongs to the ABC-4 integral membrane protein family. LolC/E subfamily.</text>
</comment>
<dbReference type="GO" id="GO:0098797">
    <property type="term" value="C:plasma membrane protein complex"/>
    <property type="evidence" value="ECO:0007669"/>
    <property type="project" value="TreeGrafter"/>
</dbReference>
<proteinExistence type="inferred from homology"/>